<dbReference type="Proteomes" id="UP000284824">
    <property type="component" value="Unassembled WGS sequence"/>
</dbReference>
<dbReference type="AlphaFoldDB" id="A0A438MAA8"/>
<reference evidence="1 2" key="1">
    <citation type="submission" date="2019-01" db="EMBL/GenBank/DDBJ databases">
        <title>Sequencing the genomes of 1000 actinobacteria strains.</title>
        <authorList>
            <person name="Klenk H.-P."/>
        </authorList>
    </citation>
    <scope>NUCLEOTIDE SEQUENCE [LARGE SCALE GENOMIC DNA]</scope>
    <source>
        <strain evidence="1 2">DSM 43925</strain>
    </source>
</reference>
<keyword evidence="2" id="KW-1185">Reference proteome</keyword>
<protein>
    <submittedName>
        <fullName evidence="1">Uncharacterized protein</fullName>
    </submittedName>
</protein>
<sequence>MKRVAEWFRAEAEHMHLEFIPEPGSAPLLPREGYIRVWLVEGFLAQRRTWGNEHYPALHGGVTLSFLGAEPVSFTTVTAPSWSTPGVHLDQQVSPLVPYNGGVVTVTAALYQASQQGPLGAAVQVLGAFAGLIGPPLATAATIAGKMSEGLDAVLEATGDQPQLGVHWSMVAPGGGGRPVQAGHLAVLDAPLPPGPLSIVDGRLRAGGEPLKMDHLLLRIECREERDDPFTPELDALVRRAAEEGLRGNLDSMRAFRSEAIIRAWNSTDLVPKDGRRVAKLIAAELDAARPLGIVPTEELLSRLPDRDDPELKRLRLDDLLR</sequence>
<evidence type="ECO:0000313" key="1">
    <source>
        <dbReference type="EMBL" id="RVX42654.1"/>
    </source>
</evidence>
<dbReference type="EMBL" id="SAUN01000001">
    <property type="protein sequence ID" value="RVX42654.1"/>
    <property type="molecule type" value="Genomic_DNA"/>
</dbReference>
<proteinExistence type="predicted"/>
<evidence type="ECO:0000313" key="2">
    <source>
        <dbReference type="Proteomes" id="UP000284824"/>
    </source>
</evidence>
<organism evidence="1 2">
    <name type="scientific">Nonomuraea polychroma</name>
    <dbReference type="NCBI Taxonomy" id="46176"/>
    <lineage>
        <taxon>Bacteria</taxon>
        <taxon>Bacillati</taxon>
        <taxon>Actinomycetota</taxon>
        <taxon>Actinomycetes</taxon>
        <taxon>Streptosporangiales</taxon>
        <taxon>Streptosporangiaceae</taxon>
        <taxon>Nonomuraea</taxon>
    </lineage>
</organism>
<dbReference type="RefSeq" id="WP_127934705.1">
    <property type="nucleotide sequence ID" value="NZ_SAUN01000001.1"/>
</dbReference>
<accession>A0A438MAA8</accession>
<comment type="caution">
    <text evidence="1">The sequence shown here is derived from an EMBL/GenBank/DDBJ whole genome shotgun (WGS) entry which is preliminary data.</text>
</comment>
<name>A0A438MAA8_9ACTN</name>
<dbReference type="OrthoDB" id="3604898at2"/>
<gene>
    <name evidence="1" type="ORF">EDD27_5291</name>
</gene>